<dbReference type="Proteomes" id="UP001595925">
    <property type="component" value="Unassembled WGS sequence"/>
</dbReference>
<dbReference type="InterPro" id="IPR029063">
    <property type="entry name" value="SAM-dependent_MTases_sf"/>
</dbReference>
<evidence type="ECO:0000313" key="3">
    <source>
        <dbReference type="Proteomes" id="UP001595925"/>
    </source>
</evidence>
<dbReference type="RefSeq" id="WP_224827148.1">
    <property type="nucleotide sequence ID" value="NZ_JAIVEF010000001.1"/>
</dbReference>
<protein>
    <submittedName>
        <fullName evidence="2">Class I SAM-dependent methyltransferase</fullName>
        <ecNumber evidence="2">2.1.1.-</ecNumber>
    </submittedName>
</protein>
<dbReference type="Pfam" id="PF13649">
    <property type="entry name" value="Methyltransf_25"/>
    <property type="match status" value="1"/>
</dbReference>
<dbReference type="EMBL" id="JBHSJG010000036">
    <property type="protein sequence ID" value="MFC4988308.1"/>
    <property type="molecule type" value="Genomic_DNA"/>
</dbReference>
<keyword evidence="3" id="KW-1185">Reference proteome</keyword>
<dbReference type="GO" id="GO:0032259">
    <property type="term" value="P:methylation"/>
    <property type="evidence" value="ECO:0007669"/>
    <property type="project" value="UniProtKB-KW"/>
</dbReference>
<name>A0ABD5QFA4_9EURY</name>
<accession>A0ABD5QFA4</accession>
<keyword evidence="2" id="KW-0808">Transferase</keyword>
<comment type="caution">
    <text evidence="2">The sequence shown here is derived from an EMBL/GenBank/DDBJ whole genome shotgun (WGS) entry which is preliminary data.</text>
</comment>
<proteinExistence type="predicted"/>
<dbReference type="SUPFAM" id="SSF53335">
    <property type="entry name" value="S-adenosyl-L-methionine-dependent methyltransferases"/>
    <property type="match status" value="1"/>
</dbReference>
<dbReference type="InterPro" id="IPR041698">
    <property type="entry name" value="Methyltransf_25"/>
</dbReference>
<dbReference type="AlphaFoldDB" id="A0ABD5QFA4"/>
<dbReference type="GO" id="GO:0008168">
    <property type="term" value="F:methyltransferase activity"/>
    <property type="evidence" value="ECO:0007669"/>
    <property type="project" value="UniProtKB-KW"/>
</dbReference>
<evidence type="ECO:0000259" key="1">
    <source>
        <dbReference type="Pfam" id="PF13649"/>
    </source>
</evidence>
<reference evidence="2 3" key="1">
    <citation type="journal article" date="2019" name="Int. J. Syst. Evol. Microbiol.">
        <title>The Global Catalogue of Microorganisms (GCM) 10K type strain sequencing project: providing services to taxonomists for standard genome sequencing and annotation.</title>
        <authorList>
            <consortium name="The Broad Institute Genomics Platform"/>
            <consortium name="The Broad Institute Genome Sequencing Center for Infectious Disease"/>
            <person name="Wu L."/>
            <person name="Ma J."/>
        </authorList>
    </citation>
    <scope>NUCLEOTIDE SEQUENCE [LARGE SCALE GENOMIC DNA]</scope>
    <source>
        <strain evidence="2 3">CGMCC 1.15824</strain>
    </source>
</reference>
<sequence length="235" mass="24407">MVPTTVSTALADRPVAGTVCLEAGAGTGNTTAGLLAAGADRVYALTDDPEHARLVADRFADAGDRLATVEADLRECPLADDSVELITAHALCNLLEPVALEAVAAELTRVAAPGAHLLVDDYAPPPEDAAVGRLFAVENAAASLATGRPALTFYPSSVLRAAFSAHGWTVDRELTLLDPVPWTASHIEAHAEAVRSAAASLSPTSREALLAELEGVLDDIEPESVGEMYGLAMRY</sequence>
<feature type="domain" description="Methyltransferase" evidence="1">
    <location>
        <begin position="21"/>
        <end position="114"/>
    </location>
</feature>
<dbReference type="EC" id="2.1.1.-" evidence="2"/>
<keyword evidence="2" id="KW-0489">Methyltransferase</keyword>
<gene>
    <name evidence="2" type="ORF">ACFPFO_11175</name>
</gene>
<evidence type="ECO:0000313" key="2">
    <source>
        <dbReference type="EMBL" id="MFC4988308.1"/>
    </source>
</evidence>
<organism evidence="2 3">
    <name type="scientific">Saliphagus infecundisoli</name>
    <dbReference type="NCBI Taxonomy" id="1849069"/>
    <lineage>
        <taxon>Archaea</taxon>
        <taxon>Methanobacteriati</taxon>
        <taxon>Methanobacteriota</taxon>
        <taxon>Stenosarchaea group</taxon>
        <taxon>Halobacteria</taxon>
        <taxon>Halobacteriales</taxon>
        <taxon>Natrialbaceae</taxon>
        <taxon>Saliphagus</taxon>
    </lineage>
</organism>
<dbReference type="Gene3D" id="3.40.50.150">
    <property type="entry name" value="Vaccinia Virus protein VP39"/>
    <property type="match status" value="1"/>
</dbReference>
<dbReference type="CDD" id="cd02440">
    <property type="entry name" value="AdoMet_MTases"/>
    <property type="match status" value="1"/>
</dbReference>